<proteinExistence type="inferred from homology"/>
<dbReference type="Gene3D" id="3.40.640.10">
    <property type="entry name" value="Type I PLP-dependent aspartate aminotransferase-like (Major domain)"/>
    <property type="match status" value="1"/>
</dbReference>
<dbReference type="GO" id="GO:0005737">
    <property type="term" value="C:cytoplasm"/>
    <property type="evidence" value="ECO:0007669"/>
    <property type="project" value="TreeGrafter"/>
</dbReference>
<dbReference type="InterPro" id="IPR000277">
    <property type="entry name" value="Cys/Met-Metab_PyrdxlP-dep_enz"/>
</dbReference>
<dbReference type="PANTHER" id="PTHR11808">
    <property type="entry name" value="TRANS-SULFURATION ENZYME FAMILY MEMBER"/>
    <property type="match status" value="1"/>
</dbReference>
<evidence type="ECO:0000256" key="1">
    <source>
        <dbReference type="ARBA" id="ARBA00001933"/>
    </source>
</evidence>
<dbReference type="GO" id="GO:0030170">
    <property type="term" value="F:pyridoxal phosphate binding"/>
    <property type="evidence" value="ECO:0007669"/>
    <property type="project" value="InterPro"/>
</dbReference>
<gene>
    <name evidence="6" type="ORF">G3M56_008685</name>
</gene>
<protein>
    <submittedName>
        <fullName evidence="6">PLP-dependent transferase</fullName>
    </submittedName>
</protein>
<evidence type="ECO:0000313" key="7">
    <source>
        <dbReference type="Proteomes" id="UP000475117"/>
    </source>
</evidence>
<comment type="similarity">
    <text evidence="2 5">Belongs to the trans-sulfuration enzymes family.</text>
</comment>
<dbReference type="SUPFAM" id="SSF53383">
    <property type="entry name" value="PLP-dependent transferases"/>
    <property type="match status" value="1"/>
</dbReference>
<accession>A0A6B3L9P3</accession>
<reference evidence="6 7" key="1">
    <citation type="submission" date="2020-12" db="EMBL/GenBank/DDBJ databases">
        <title>Sulforoseuscoccus oceanibium gen. nov., sp. nov., a representative of the phylum Verrucomicrobia with special cytoplasmic membrane, and proposal of Sulforoseuscoccusaceae fam. nov.</title>
        <authorList>
            <person name="Xi F."/>
        </authorList>
    </citation>
    <scope>NUCLEOTIDE SEQUENCE [LARGE SCALE GENOMIC DNA]</scope>
    <source>
        <strain evidence="6 7">T37</strain>
    </source>
</reference>
<dbReference type="FunFam" id="3.40.640.10:FF:000046">
    <property type="entry name" value="Cystathionine gamma-lyase"/>
    <property type="match status" value="1"/>
</dbReference>
<dbReference type="GO" id="GO:0009086">
    <property type="term" value="P:methionine biosynthetic process"/>
    <property type="evidence" value="ECO:0007669"/>
    <property type="project" value="UniProtKB-ARBA"/>
</dbReference>
<dbReference type="EMBL" id="CP066776">
    <property type="protein sequence ID" value="QQL43970.1"/>
    <property type="molecule type" value="Genomic_DNA"/>
</dbReference>
<comment type="cofactor">
    <cofactor evidence="1 5">
        <name>pyridoxal 5'-phosphate</name>
        <dbReference type="ChEBI" id="CHEBI:597326"/>
    </cofactor>
</comment>
<dbReference type="GO" id="GO:0003962">
    <property type="term" value="F:cystathionine gamma-synthase activity"/>
    <property type="evidence" value="ECO:0007669"/>
    <property type="project" value="TreeGrafter"/>
</dbReference>
<sequence length="394" mass="42421">MTADSDHPSASDRSAHPETAAIHTGLGFKGDTGAVIPPVYMTSTFAHGNPEGFDYTRSGNPNFRNLGEQLAILEKAAHAQVFASGVSAITAVISTLKSGDLVLAEENVYGCTYRMLAQVFEKFGVRTRYVDFTDRANWELIEELDPALVWIESPTNPLLKIIDIQGIAEVAKGTNASLVVDNTFASSILQHPLELGADLTLISTTKYTNGHSDCLGGAVCTNSDEWNEKMIFAQKALGLQPSPFDSWLVARGARTEALRVQRHSENALALATFLENEAGLPLVRYPFLESHPQHALAKQQMSAGGGIIVADLGRSVEGTVAFLKKLEYFTMAESLGGIESLVCHPASMTHASVPREVREQVGITDSLVRFSVGIEHIDDLIADVREALAATADA</sequence>
<dbReference type="Pfam" id="PF01053">
    <property type="entry name" value="Cys_Met_Meta_PP"/>
    <property type="match status" value="1"/>
</dbReference>
<keyword evidence="7" id="KW-1185">Reference proteome</keyword>
<evidence type="ECO:0000256" key="5">
    <source>
        <dbReference type="RuleBase" id="RU362118"/>
    </source>
</evidence>
<dbReference type="GO" id="GO:0019346">
    <property type="term" value="P:transsulfuration"/>
    <property type="evidence" value="ECO:0007669"/>
    <property type="project" value="InterPro"/>
</dbReference>
<dbReference type="InterPro" id="IPR015422">
    <property type="entry name" value="PyrdxlP-dep_Trfase_small"/>
</dbReference>
<organism evidence="6 7">
    <name type="scientific">Sulfuriroseicoccus oceanibius</name>
    <dbReference type="NCBI Taxonomy" id="2707525"/>
    <lineage>
        <taxon>Bacteria</taxon>
        <taxon>Pseudomonadati</taxon>
        <taxon>Verrucomicrobiota</taxon>
        <taxon>Verrucomicrobiia</taxon>
        <taxon>Verrucomicrobiales</taxon>
        <taxon>Verrucomicrobiaceae</taxon>
        <taxon>Sulfuriroseicoccus</taxon>
    </lineage>
</organism>
<dbReference type="Proteomes" id="UP000475117">
    <property type="component" value="Chromosome"/>
</dbReference>
<dbReference type="InterPro" id="IPR015424">
    <property type="entry name" value="PyrdxlP-dep_Trfase"/>
</dbReference>
<dbReference type="CDD" id="cd00614">
    <property type="entry name" value="CGS_like"/>
    <property type="match status" value="1"/>
</dbReference>
<dbReference type="FunFam" id="3.90.1150.10:FF:000033">
    <property type="entry name" value="Cystathionine gamma-synthase"/>
    <property type="match status" value="1"/>
</dbReference>
<dbReference type="KEGG" id="soa:G3M56_008685"/>
<evidence type="ECO:0000256" key="2">
    <source>
        <dbReference type="ARBA" id="ARBA00009077"/>
    </source>
</evidence>
<keyword evidence="6" id="KW-0808">Transferase</keyword>
<dbReference type="RefSeq" id="WP_164363485.1">
    <property type="nucleotide sequence ID" value="NZ_CP066776.1"/>
</dbReference>
<dbReference type="InterPro" id="IPR015421">
    <property type="entry name" value="PyrdxlP-dep_Trfase_major"/>
</dbReference>
<dbReference type="GO" id="GO:0019343">
    <property type="term" value="P:cysteine biosynthetic process via cystathionine"/>
    <property type="evidence" value="ECO:0007669"/>
    <property type="project" value="TreeGrafter"/>
</dbReference>
<dbReference type="GO" id="GO:0004123">
    <property type="term" value="F:cystathionine gamma-lyase activity"/>
    <property type="evidence" value="ECO:0007669"/>
    <property type="project" value="TreeGrafter"/>
</dbReference>
<dbReference type="Gene3D" id="3.90.1150.10">
    <property type="entry name" value="Aspartate Aminotransferase, domain 1"/>
    <property type="match status" value="1"/>
</dbReference>
<evidence type="ECO:0000256" key="4">
    <source>
        <dbReference type="PIRSR" id="PIRSR001434-2"/>
    </source>
</evidence>
<dbReference type="PANTHER" id="PTHR11808:SF15">
    <property type="entry name" value="CYSTATHIONINE GAMMA-LYASE"/>
    <property type="match status" value="1"/>
</dbReference>
<keyword evidence="3 4" id="KW-0663">Pyridoxal phosphate</keyword>
<dbReference type="AlphaFoldDB" id="A0A6B3L9P3"/>
<name>A0A6B3L9P3_9BACT</name>
<dbReference type="PIRSF" id="PIRSF001434">
    <property type="entry name" value="CGS"/>
    <property type="match status" value="1"/>
</dbReference>
<feature type="modified residue" description="N6-(pyridoxal phosphate)lysine" evidence="4">
    <location>
        <position position="206"/>
    </location>
</feature>
<evidence type="ECO:0000313" key="6">
    <source>
        <dbReference type="EMBL" id="QQL43970.1"/>
    </source>
</evidence>
<evidence type="ECO:0000256" key="3">
    <source>
        <dbReference type="ARBA" id="ARBA00022898"/>
    </source>
</evidence>